<dbReference type="STRING" id="1505725.GA0061074_101195"/>
<dbReference type="OrthoDB" id="9781069at2"/>
<keyword evidence="1" id="KW-0472">Membrane</keyword>
<feature type="transmembrane region" description="Helical" evidence="1">
    <location>
        <begin position="167"/>
        <end position="197"/>
    </location>
</feature>
<evidence type="ECO:0000313" key="2">
    <source>
        <dbReference type="EMBL" id="SCB74887.1"/>
    </source>
</evidence>
<gene>
    <name evidence="2" type="ORF">GA0061074_101195</name>
</gene>
<name>A0A1C3YXQ1_9LACO</name>
<feature type="transmembrane region" description="Helical" evidence="1">
    <location>
        <begin position="134"/>
        <end position="155"/>
    </location>
</feature>
<proteinExistence type="predicted"/>
<keyword evidence="3" id="KW-1185">Reference proteome</keyword>
<protein>
    <submittedName>
        <fullName evidence="2">TraX protein</fullName>
    </submittedName>
</protein>
<accession>A0A1C3YXQ1</accession>
<keyword evidence="1" id="KW-0812">Transmembrane</keyword>
<dbReference type="RefSeq" id="WP_092461237.1">
    <property type="nucleotide sequence ID" value="NZ_BJEE01000002.1"/>
</dbReference>
<dbReference type="Proteomes" id="UP000199268">
    <property type="component" value="Unassembled WGS sequence"/>
</dbReference>
<evidence type="ECO:0000256" key="1">
    <source>
        <dbReference type="SAM" id="Phobius"/>
    </source>
</evidence>
<feature type="transmembrane region" description="Helical" evidence="1">
    <location>
        <begin position="20"/>
        <end position="40"/>
    </location>
</feature>
<feature type="transmembrane region" description="Helical" evidence="1">
    <location>
        <begin position="245"/>
        <end position="265"/>
    </location>
</feature>
<feature type="transmembrane region" description="Helical" evidence="1">
    <location>
        <begin position="209"/>
        <end position="233"/>
    </location>
</feature>
<evidence type="ECO:0000313" key="3">
    <source>
        <dbReference type="Proteomes" id="UP000199268"/>
    </source>
</evidence>
<reference evidence="3" key="1">
    <citation type="submission" date="2016-08" db="EMBL/GenBank/DDBJ databases">
        <authorList>
            <person name="Varghese N."/>
            <person name="Submissions Spin"/>
        </authorList>
    </citation>
    <scope>NUCLEOTIDE SEQUENCE [LARGE SCALE GENOMIC DNA]</scope>
    <source>
        <strain evidence="3">R-53094</strain>
    </source>
</reference>
<keyword evidence="1" id="KW-1133">Transmembrane helix</keyword>
<dbReference type="Pfam" id="PF05857">
    <property type="entry name" value="TraX"/>
    <property type="match status" value="1"/>
</dbReference>
<dbReference type="InterPro" id="IPR008875">
    <property type="entry name" value="TraX"/>
</dbReference>
<feature type="transmembrane region" description="Helical" evidence="1">
    <location>
        <begin position="46"/>
        <end position="65"/>
    </location>
</feature>
<sequence length="266" mass="30020">MSEQITKNRFLSFSTFDIKVIGLVLMVIDHFHQTFTPLGAPGWLDWFGRPVATLFFFTTVVGFSYTHSKKAYMIRLYISMAVMAILMNLTQQIIGFEQVQLINNIFRDLFIGTIFMAGVDQSEKVKQGQKGKHIALGILLFLVPFLLSLIMMPLLGSAGSMSAGKSLFMQLLLALNPAILLAENGLMVLLIPVLYIFRNVRWAQLLSIAVVALIYGLMGMTQWMMIFAIIPIALYSGAKGRGMKYFFYIFYPAHIIILYAIAAWLY</sequence>
<dbReference type="EMBL" id="FMAO01000001">
    <property type="protein sequence ID" value="SCB74887.1"/>
    <property type="molecule type" value="Genomic_DNA"/>
</dbReference>
<dbReference type="AlphaFoldDB" id="A0A1C3YXQ1"/>
<organism evidence="2 3">
    <name type="scientific">Weissella bombi</name>
    <dbReference type="NCBI Taxonomy" id="1505725"/>
    <lineage>
        <taxon>Bacteria</taxon>
        <taxon>Bacillati</taxon>
        <taxon>Bacillota</taxon>
        <taxon>Bacilli</taxon>
        <taxon>Lactobacillales</taxon>
        <taxon>Lactobacillaceae</taxon>
        <taxon>Weissella</taxon>
    </lineage>
</organism>